<evidence type="ECO:0000313" key="4">
    <source>
        <dbReference type="Proteomes" id="UP000269375"/>
    </source>
</evidence>
<evidence type="ECO:0000313" key="3">
    <source>
        <dbReference type="EMBL" id="TDX95319.1"/>
    </source>
</evidence>
<dbReference type="RefSeq" id="WP_123261463.1">
    <property type="nucleotide sequence ID" value="NZ_RJTX01000001.1"/>
</dbReference>
<comment type="caution">
    <text evidence="2">The sequence shown here is derived from an EMBL/GenBank/DDBJ whole genome shotgun (WGS) entry which is preliminary data.</text>
</comment>
<keyword evidence="1" id="KW-0472">Membrane</keyword>
<reference evidence="4" key="1">
    <citation type="submission" date="2018-11" db="EMBL/GenBank/DDBJ databases">
        <title>Proposal to divide the Flavobacteriaceae and reorganize its genera based on Amino Acid Identity values calculated from whole genome sequences.</title>
        <authorList>
            <person name="Nicholson A.C."/>
            <person name="Gulvik C.A."/>
            <person name="Whitney A.M."/>
            <person name="Humrighouse B.W."/>
            <person name="Bell M."/>
            <person name="Holmes B."/>
            <person name="Steigerwalt A."/>
            <person name="Villarma A."/>
            <person name="Sheth M."/>
            <person name="Batra D."/>
            <person name="Pryor J."/>
            <person name="Bernardet J.-F."/>
            <person name="Hugo C."/>
            <person name="Kampfer P."/>
            <person name="Newman J."/>
            <person name="Mcquiston J.R."/>
        </authorList>
    </citation>
    <scope>NUCLEOTIDE SEQUENCE [LARGE SCALE GENOMIC DNA]</scope>
    <source>
        <strain evidence="4">DSM 15235</strain>
    </source>
</reference>
<name>A0A3N0W458_9FLAO</name>
<dbReference type="Proteomes" id="UP000269375">
    <property type="component" value="Unassembled WGS sequence"/>
</dbReference>
<protein>
    <submittedName>
        <fullName evidence="2">Uncharacterized protein</fullName>
    </submittedName>
</protein>
<feature type="transmembrane region" description="Helical" evidence="1">
    <location>
        <begin position="119"/>
        <end position="145"/>
    </location>
</feature>
<dbReference type="OrthoDB" id="187863at2"/>
<dbReference type="AlphaFoldDB" id="A0A3N0W458"/>
<organism evidence="2 4">
    <name type="scientific">Chryseobacterium daecheongense</name>
    <dbReference type="NCBI Taxonomy" id="192389"/>
    <lineage>
        <taxon>Bacteria</taxon>
        <taxon>Pseudomonadati</taxon>
        <taxon>Bacteroidota</taxon>
        <taxon>Flavobacteriia</taxon>
        <taxon>Flavobacteriales</taxon>
        <taxon>Weeksellaceae</taxon>
        <taxon>Chryseobacterium group</taxon>
        <taxon>Chryseobacterium</taxon>
    </lineage>
</organism>
<dbReference type="EMBL" id="SOQW01000001">
    <property type="protein sequence ID" value="TDX95319.1"/>
    <property type="molecule type" value="Genomic_DNA"/>
</dbReference>
<feature type="transmembrane region" description="Helical" evidence="1">
    <location>
        <begin position="12"/>
        <end position="32"/>
    </location>
</feature>
<sequence length="218" mass="25031">MSKKSFFQRNSLSIVLITLMLICLTAQFFTGWKTENKELAENGEAALSIGEYVQSGHFIQATFENWESEFLQMMLYILLTVSLRQIGSSESKSMEGEEDVDKEPEPHPNAPWPVKKGGFWLAIYQHSLSLAFAILFIISFILHFYGSLKDFNTEQISKNEPVVSAKEYITESRFWFESFQNWQSEFLAVASIVILSIWLREKGSPESKPVDMPHNENP</sequence>
<keyword evidence="1" id="KW-0812">Transmembrane</keyword>
<dbReference type="InterPro" id="IPR046657">
    <property type="entry name" value="DUF6766"/>
</dbReference>
<proteinExistence type="predicted"/>
<evidence type="ECO:0000256" key="1">
    <source>
        <dbReference type="SAM" id="Phobius"/>
    </source>
</evidence>
<dbReference type="EMBL" id="RJTX01000001">
    <property type="protein sequence ID" value="ROH99754.1"/>
    <property type="molecule type" value="Genomic_DNA"/>
</dbReference>
<keyword evidence="1" id="KW-1133">Transmembrane helix</keyword>
<evidence type="ECO:0000313" key="2">
    <source>
        <dbReference type="EMBL" id="ROH99754.1"/>
    </source>
</evidence>
<keyword evidence="5" id="KW-1185">Reference proteome</keyword>
<evidence type="ECO:0000313" key="5">
    <source>
        <dbReference type="Proteomes" id="UP000295709"/>
    </source>
</evidence>
<dbReference type="Proteomes" id="UP000295709">
    <property type="component" value="Unassembled WGS sequence"/>
</dbReference>
<gene>
    <name evidence="3" type="ORF">BCF50_1096</name>
    <name evidence="2" type="ORF">EGI05_02385</name>
</gene>
<dbReference type="Pfam" id="PF20554">
    <property type="entry name" value="DUF6766"/>
    <property type="match status" value="1"/>
</dbReference>
<reference evidence="3 5" key="2">
    <citation type="submission" date="2019-03" db="EMBL/GenBank/DDBJ databases">
        <title>Genomic Encyclopedia of Archaeal and Bacterial Type Strains, Phase II (KMG-II): from individual species to whole genera.</title>
        <authorList>
            <person name="Goeker M."/>
        </authorList>
    </citation>
    <scope>NUCLEOTIDE SEQUENCE [LARGE SCALE GENOMIC DNA]</scope>
    <source>
        <strain evidence="3 5">DSM 15235</strain>
    </source>
</reference>
<accession>A0A3N0W458</accession>